<feature type="compositionally biased region" description="Basic and acidic residues" evidence="1">
    <location>
        <begin position="1"/>
        <end position="11"/>
    </location>
</feature>
<feature type="region of interest" description="Disordered" evidence="1">
    <location>
        <begin position="196"/>
        <end position="221"/>
    </location>
</feature>
<feature type="region of interest" description="Disordered" evidence="1">
    <location>
        <begin position="1"/>
        <end position="32"/>
    </location>
</feature>
<sequence>MRLPVKREETRTNAIKRGRRTRMNDRASRKEVPPSALTELDEFLVQSGNPLPLEQAASHAIRQWIKAQQQTANAGQGYQWKCLFLPAGSRLRMHYDGQCFHAQVTVDELRFRGRPVSPRQMTIEIAGAGRNAWQDLWVQLPCEKTWIQAAKLRGTQQKNVQARPASPAETMELAAKGMREALQAALTLVEHIQRNTQQQVERRTPKSRRREDEMIDYCKAD</sequence>
<feature type="compositionally biased region" description="Basic and acidic residues" evidence="1">
    <location>
        <begin position="22"/>
        <end position="32"/>
    </location>
</feature>
<organism evidence="2 3">
    <name type="scientific">Pseudoduganella violacea</name>
    <dbReference type="NCBI Taxonomy" id="1715466"/>
    <lineage>
        <taxon>Bacteria</taxon>
        <taxon>Pseudomonadati</taxon>
        <taxon>Pseudomonadota</taxon>
        <taxon>Betaproteobacteria</taxon>
        <taxon>Burkholderiales</taxon>
        <taxon>Oxalobacteraceae</taxon>
        <taxon>Telluria group</taxon>
        <taxon>Pseudoduganella</taxon>
    </lineage>
</organism>
<proteinExistence type="predicted"/>
<gene>
    <name evidence="2" type="ORF">FHS03_000474</name>
</gene>
<reference evidence="2 3" key="1">
    <citation type="submission" date="2020-08" db="EMBL/GenBank/DDBJ databases">
        <title>Genomic Encyclopedia of Type Strains, Phase III (KMG-III): the genomes of soil and plant-associated and newly described type strains.</title>
        <authorList>
            <person name="Whitman W."/>
        </authorList>
    </citation>
    <scope>NUCLEOTIDE SEQUENCE [LARGE SCALE GENOMIC DNA]</scope>
    <source>
        <strain evidence="2 3">CECT 8897</strain>
    </source>
</reference>
<protein>
    <submittedName>
        <fullName evidence="2">Uncharacterized protein</fullName>
    </submittedName>
</protein>
<dbReference type="Proteomes" id="UP000541535">
    <property type="component" value="Unassembled WGS sequence"/>
</dbReference>
<accession>A0A7W5FS83</accession>
<name>A0A7W5FS83_9BURK</name>
<dbReference type="AlphaFoldDB" id="A0A7W5FS83"/>
<dbReference type="RefSeq" id="WP_371871568.1">
    <property type="nucleotide sequence ID" value="NZ_JACHXD010000001.1"/>
</dbReference>
<comment type="caution">
    <text evidence="2">The sequence shown here is derived from an EMBL/GenBank/DDBJ whole genome shotgun (WGS) entry which is preliminary data.</text>
</comment>
<evidence type="ECO:0000313" key="2">
    <source>
        <dbReference type="EMBL" id="MBB3117455.1"/>
    </source>
</evidence>
<evidence type="ECO:0000256" key="1">
    <source>
        <dbReference type="SAM" id="MobiDB-lite"/>
    </source>
</evidence>
<dbReference type="EMBL" id="JACHXD010000001">
    <property type="protein sequence ID" value="MBB3117455.1"/>
    <property type="molecule type" value="Genomic_DNA"/>
</dbReference>
<evidence type="ECO:0000313" key="3">
    <source>
        <dbReference type="Proteomes" id="UP000541535"/>
    </source>
</evidence>
<keyword evidence="3" id="KW-1185">Reference proteome</keyword>
<feature type="compositionally biased region" description="Basic and acidic residues" evidence="1">
    <location>
        <begin position="200"/>
        <end position="221"/>
    </location>
</feature>